<feature type="region of interest" description="Disordered" evidence="9">
    <location>
        <begin position="470"/>
        <end position="509"/>
    </location>
</feature>
<accession>A0A553P871</accession>
<dbReference type="Pfam" id="PF13499">
    <property type="entry name" value="EF-hand_7"/>
    <property type="match status" value="1"/>
</dbReference>
<comment type="caution">
    <text evidence="11">The sequence shown here is derived from an EMBL/GenBank/DDBJ whole genome shotgun (WGS) entry which is preliminary data.</text>
</comment>
<dbReference type="InterPro" id="IPR018247">
    <property type="entry name" value="EF_Hand_1_Ca_BS"/>
</dbReference>
<name>A0A553P871_TIGCA</name>
<gene>
    <name evidence="11" type="ORF">TCAL_05063</name>
</gene>
<dbReference type="Proteomes" id="UP000318571">
    <property type="component" value="Chromosome 3"/>
</dbReference>
<dbReference type="PANTHER" id="PTHR11080:SF2">
    <property type="entry name" value="LD05707P"/>
    <property type="match status" value="1"/>
</dbReference>
<dbReference type="EC" id="3.5.1.19" evidence="7"/>
<evidence type="ECO:0000256" key="5">
    <source>
        <dbReference type="ARBA" id="ARBA00022837"/>
    </source>
</evidence>
<feature type="domain" description="EF-hand" evidence="10">
    <location>
        <begin position="81"/>
        <end position="116"/>
    </location>
</feature>
<dbReference type="STRING" id="6832.A0A553P871"/>
<protein>
    <recommendedName>
        <fullName evidence="7">nicotinamidase</fullName>
        <ecNumber evidence="7">3.5.1.19</ecNumber>
    </recommendedName>
    <alternativeName>
        <fullName evidence="8">Nicotinamide deamidase</fullName>
    </alternativeName>
</protein>
<sequence>MEHKEREEQGVAGPTTTNELSKPVESEEDFLLHLVARDEGTDPGEPVQGDLKQQPNPGNHPTVKLASNTEETSGAEKPKEYISKSMEACFKAFDKDEDNSLNVNEFTALLKALFRNEKGKSYPLDTYMCNDLFSIFNISGDGSMNKEEFVYCWNNWIKKVVRPVSAFIVVDVQNDFIDGSLSISNCPAGQHGVEVIDPINKLLDTVPFDVYCYSLDWHPSDHLSFVDNVKLRQLHETSLIQDPDKASMYDTVVFTGPPLTEQTLWPRHCVQETWGAEFHKDLKVVSNAMVVHKGINPDIDSYSAFYDNKKISHTEMEAHLRSKNVTDIFVCGIAYDVCVESYSSFYDNHKMSETKLKTELLRRGVTDIFIGGLATDVCVALTAFHGLELGFRTMLVDDCSRGIRDDVINNTKDKIKTGHGLIVDSHEVKAMVQGRDRRVELGYFLALQCRKQIIYPLKNKNSRFNKLPAALGQKDGNASNSNAPGSDGQPVENDDNTSNSNHNAVKASA</sequence>
<dbReference type="SUPFAM" id="SSF47473">
    <property type="entry name" value="EF-hand"/>
    <property type="match status" value="1"/>
</dbReference>
<evidence type="ECO:0000313" key="11">
    <source>
        <dbReference type="EMBL" id="TRY73869.1"/>
    </source>
</evidence>
<dbReference type="Gene3D" id="1.10.238.10">
    <property type="entry name" value="EF-hand"/>
    <property type="match status" value="1"/>
</dbReference>
<proteinExistence type="inferred from homology"/>
<dbReference type="InterPro" id="IPR002048">
    <property type="entry name" value="EF_hand_dom"/>
</dbReference>
<evidence type="ECO:0000313" key="12">
    <source>
        <dbReference type="Proteomes" id="UP000318571"/>
    </source>
</evidence>
<evidence type="ECO:0000256" key="8">
    <source>
        <dbReference type="ARBA" id="ARBA00043224"/>
    </source>
</evidence>
<dbReference type="InterPro" id="IPR000868">
    <property type="entry name" value="Isochorismatase-like_dom"/>
</dbReference>
<dbReference type="AlphaFoldDB" id="A0A553P871"/>
<dbReference type="OMA" id="NANETMQ"/>
<keyword evidence="4" id="KW-0378">Hydrolase</keyword>
<organism evidence="11 12">
    <name type="scientific">Tigriopus californicus</name>
    <name type="common">Marine copepod</name>
    <dbReference type="NCBI Taxonomy" id="6832"/>
    <lineage>
        <taxon>Eukaryota</taxon>
        <taxon>Metazoa</taxon>
        <taxon>Ecdysozoa</taxon>
        <taxon>Arthropoda</taxon>
        <taxon>Crustacea</taxon>
        <taxon>Multicrustacea</taxon>
        <taxon>Hexanauplia</taxon>
        <taxon>Copepoda</taxon>
        <taxon>Harpacticoida</taxon>
        <taxon>Harpacticidae</taxon>
        <taxon>Tigriopus</taxon>
    </lineage>
</organism>
<dbReference type="SUPFAM" id="SSF52499">
    <property type="entry name" value="Isochorismatase-like hydrolases"/>
    <property type="match status" value="2"/>
</dbReference>
<keyword evidence="2" id="KW-0662">Pyridine nucleotide biosynthesis</keyword>
<evidence type="ECO:0000256" key="7">
    <source>
        <dbReference type="ARBA" id="ARBA00039017"/>
    </source>
</evidence>
<dbReference type="GO" id="GO:0005509">
    <property type="term" value="F:calcium ion binding"/>
    <property type="evidence" value="ECO:0007669"/>
    <property type="project" value="InterPro"/>
</dbReference>
<dbReference type="EMBL" id="VCGU01000007">
    <property type="protein sequence ID" value="TRY73869.1"/>
    <property type="molecule type" value="Genomic_DNA"/>
</dbReference>
<keyword evidence="5" id="KW-0106">Calcium</keyword>
<evidence type="ECO:0000256" key="4">
    <source>
        <dbReference type="ARBA" id="ARBA00022801"/>
    </source>
</evidence>
<evidence type="ECO:0000256" key="9">
    <source>
        <dbReference type="SAM" id="MobiDB-lite"/>
    </source>
</evidence>
<dbReference type="GO" id="GO:0008936">
    <property type="term" value="F:nicotinamidase activity"/>
    <property type="evidence" value="ECO:0007669"/>
    <property type="project" value="UniProtKB-EC"/>
</dbReference>
<keyword evidence="3" id="KW-0479">Metal-binding</keyword>
<feature type="region of interest" description="Disordered" evidence="9">
    <location>
        <begin position="1"/>
        <end position="78"/>
    </location>
</feature>
<evidence type="ECO:0000256" key="6">
    <source>
        <dbReference type="ARBA" id="ARBA00037900"/>
    </source>
</evidence>
<evidence type="ECO:0000256" key="3">
    <source>
        <dbReference type="ARBA" id="ARBA00022723"/>
    </source>
</evidence>
<dbReference type="CDD" id="cd00051">
    <property type="entry name" value="EFh"/>
    <property type="match status" value="1"/>
</dbReference>
<dbReference type="PROSITE" id="PS00018">
    <property type="entry name" value="EF_HAND_1"/>
    <property type="match status" value="1"/>
</dbReference>
<feature type="compositionally biased region" description="Polar residues" evidence="9">
    <location>
        <begin position="51"/>
        <end position="72"/>
    </location>
</feature>
<dbReference type="Pfam" id="PF00857">
    <property type="entry name" value="Isochorismatase"/>
    <property type="match status" value="2"/>
</dbReference>
<evidence type="ECO:0000256" key="2">
    <source>
        <dbReference type="ARBA" id="ARBA00022642"/>
    </source>
</evidence>
<evidence type="ECO:0000256" key="1">
    <source>
        <dbReference type="ARBA" id="ARBA00006336"/>
    </source>
</evidence>
<keyword evidence="12" id="KW-1185">Reference proteome</keyword>
<dbReference type="PANTHER" id="PTHR11080">
    <property type="entry name" value="PYRAZINAMIDASE/NICOTINAMIDASE"/>
    <property type="match status" value="1"/>
</dbReference>
<comment type="pathway">
    <text evidence="6">Cofactor biosynthesis; nicotinate biosynthesis; nicotinate from nicotinamide: step 1/1.</text>
</comment>
<dbReference type="Gene3D" id="3.40.50.850">
    <property type="entry name" value="Isochorismatase-like"/>
    <property type="match status" value="2"/>
</dbReference>
<dbReference type="InterPro" id="IPR011992">
    <property type="entry name" value="EF-hand-dom_pair"/>
</dbReference>
<reference evidence="11 12" key="1">
    <citation type="journal article" date="2018" name="Nat. Ecol. Evol.">
        <title>Genomic signatures of mitonuclear coevolution across populations of Tigriopus californicus.</title>
        <authorList>
            <person name="Barreto F.S."/>
            <person name="Watson E.T."/>
            <person name="Lima T.G."/>
            <person name="Willett C.S."/>
            <person name="Edmands S."/>
            <person name="Li W."/>
            <person name="Burton R.S."/>
        </authorList>
    </citation>
    <scope>NUCLEOTIDE SEQUENCE [LARGE SCALE GENOMIC DNA]</scope>
    <source>
        <strain evidence="11 12">San Diego</strain>
    </source>
</reference>
<evidence type="ECO:0000259" key="10">
    <source>
        <dbReference type="PROSITE" id="PS50222"/>
    </source>
</evidence>
<dbReference type="InterPro" id="IPR036380">
    <property type="entry name" value="Isochorismatase-like_sf"/>
</dbReference>
<dbReference type="PROSITE" id="PS50222">
    <property type="entry name" value="EF_HAND_2"/>
    <property type="match status" value="1"/>
</dbReference>
<dbReference type="InterPro" id="IPR052347">
    <property type="entry name" value="Isochorismatase_Nicotinamidase"/>
</dbReference>
<dbReference type="GO" id="GO:0019363">
    <property type="term" value="P:pyridine nucleotide biosynthetic process"/>
    <property type="evidence" value="ECO:0007669"/>
    <property type="project" value="UniProtKB-KW"/>
</dbReference>
<comment type="similarity">
    <text evidence="1">Belongs to the isochorismatase family.</text>
</comment>